<reference evidence="3" key="2">
    <citation type="submission" date="2025-08" db="UniProtKB">
        <authorList>
            <consortium name="Ensembl"/>
        </authorList>
    </citation>
    <scope>IDENTIFICATION</scope>
</reference>
<dbReference type="GO" id="GO:0033116">
    <property type="term" value="C:endoplasmic reticulum-Golgi intermediate compartment membrane"/>
    <property type="evidence" value="ECO:0007669"/>
    <property type="project" value="UniProtKB-SubCell"/>
</dbReference>
<keyword evidence="1" id="KW-0813">Transport</keyword>
<comment type="function">
    <text evidence="1">Plays a role in transport between endoplasmic reticulum and Golgi.</text>
</comment>
<accession>A0A8C7PU37</accession>
<proteinExistence type="inferred from homology"/>
<dbReference type="GO" id="GO:0006888">
    <property type="term" value="P:endoplasmic reticulum to Golgi vesicle-mediated transport"/>
    <property type="evidence" value="ECO:0007669"/>
    <property type="project" value="UniProtKB-UniRule"/>
</dbReference>
<dbReference type="PANTHER" id="PTHR10984">
    <property type="entry name" value="ENDOPLASMIC RETICULUM-GOLGI INTERMEDIATE COMPARTMENT PROTEIN"/>
    <property type="match status" value="1"/>
</dbReference>
<dbReference type="GO" id="GO:0000139">
    <property type="term" value="C:Golgi membrane"/>
    <property type="evidence" value="ECO:0007669"/>
    <property type="project" value="UniProtKB-SubCell"/>
</dbReference>
<dbReference type="Proteomes" id="UP000694395">
    <property type="component" value="Chromosome 15"/>
</dbReference>
<comment type="subcellular location">
    <subcellularLocation>
        <location evidence="1">Endoplasmic reticulum membrane</location>
        <topology evidence="1">Multi-pass membrane protein</topology>
    </subcellularLocation>
    <subcellularLocation>
        <location evidence="1">Endoplasmic reticulum-Golgi intermediate compartment membrane</location>
        <topology evidence="1">Multi-pass membrane protein</topology>
    </subcellularLocation>
    <subcellularLocation>
        <location evidence="1">Golgi apparatus membrane</location>
        <topology evidence="1">Multi-pass membrane protein</topology>
    </subcellularLocation>
</comment>
<dbReference type="GO" id="GO:0005789">
    <property type="term" value="C:endoplasmic reticulum membrane"/>
    <property type="evidence" value="ECO:0007669"/>
    <property type="project" value="UniProtKB-SubCell"/>
</dbReference>
<keyword evidence="1" id="KW-0333">Golgi apparatus</keyword>
<dbReference type="InterPro" id="IPR045888">
    <property type="entry name" value="Erv"/>
</dbReference>
<sequence>MFQYFITVVPTKLHTSKVSADKHQFSVTERVTTVSGIFMKYDTSSLMVTVSEQHMPLWQFLVRLCGIIGGIFSTTVCCRFKLGPYKPREVSPVFFIATETMSQNDGKSFHVPGSLCLTGSSVFTLYL</sequence>
<protein>
    <recommendedName>
        <fullName evidence="1">Endoplasmic reticulum-Golgi intermediate compartment protein</fullName>
    </recommendedName>
</protein>
<comment type="similarity">
    <text evidence="1">Belongs to the ERGIC family.</text>
</comment>
<reference evidence="3" key="1">
    <citation type="submission" date="2020-07" db="EMBL/GenBank/DDBJ databases">
        <title>A long reads based de novo assembly of the rainbow trout Arlee double haploid line genome.</title>
        <authorList>
            <person name="Gao G."/>
            <person name="Palti Y."/>
        </authorList>
    </citation>
    <scope>NUCLEOTIDE SEQUENCE [LARGE SCALE GENOMIC DNA]</scope>
</reference>
<feature type="domain" description="Endoplasmic reticulum vesicle transporter C-terminal" evidence="2">
    <location>
        <begin position="1"/>
        <end position="74"/>
    </location>
</feature>
<keyword evidence="1" id="KW-0256">Endoplasmic reticulum</keyword>
<dbReference type="Pfam" id="PF07970">
    <property type="entry name" value="COPIIcoated_ERV"/>
    <property type="match status" value="1"/>
</dbReference>
<organism evidence="3 4">
    <name type="scientific">Oncorhynchus mykiss</name>
    <name type="common">Rainbow trout</name>
    <name type="synonym">Salmo gairdneri</name>
    <dbReference type="NCBI Taxonomy" id="8022"/>
    <lineage>
        <taxon>Eukaryota</taxon>
        <taxon>Metazoa</taxon>
        <taxon>Chordata</taxon>
        <taxon>Craniata</taxon>
        <taxon>Vertebrata</taxon>
        <taxon>Euteleostomi</taxon>
        <taxon>Actinopterygii</taxon>
        <taxon>Neopterygii</taxon>
        <taxon>Teleostei</taxon>
        <taxon>Protacanthopterygii</taxon>
        <taxon>Salmoniformes</taxon>
        <taxon>Salmonidae</taxon>
        <taxon>Salmoninae</taxon>
        <taxon>Oncorhynchus</taxon>
    </lineage>
</organism>
<reference evidence="3" key="3">
    <citation type="submission" date="2025-09" db="UniProtKB">
        <authorList>
            <consortium name="Ensembl"/>
        </authorList>
    </citation>
    <scope>IDENTIFICATION</scope>
</reference>
<dbReference type="AlphaFoldDB" id="A0A8C7PU37"/>
<keyword evidence="4" id="KW-1185">Reference proteome</keyword>
<evidence type="ECO:0000259" key="2">
    <source>
        <dbReference type="Pfam" id="PF07970"/>
    </source>
</evidence>
<evidence type="ECO:0000256" key="1">
    <source>
        <dbReference type="RuleBase" id="RU369013"/>
    </source>
</evidence>
<dbReference type="GO" id="GO:0030134">
    <property type="term" value="C:COPII-coated ER to Golgi transport vesicle"/>
    <property type="evidence" value="ECO:0007669"/>
    <property type="project" value="TreeGrafter"/>
</dbReference>
<evidence type="ECO:0000313" key="4">
    <source>
        <dbReference type="Proteomes" id="UP000694395"/>
    </source>
</evidence>
<dbReference type="GeneTree" id="ENSGT00530000063113"/>
<keyword evidence="1" id="KW-0931">ER-Golgi transport</keyword>
<dbReference type="Ensembl" id="ENSOMYT00000030360.2">
    <property type="protein sequence ID" value="ENSOMYP00000027807.2"/>
    <property type="gene ID" value="ENSOMYG00000013061.2"/>
</dbReference>
<name>A0A8C7PU37_ONCMY</name>
<dbReference type="PANTHER" id="PTHR10984:SF30">
    <property type="entry name" value="ENDOPLASMIC RETICULUM-GOLGI INTERMEDIATE COMPARTMENT PROTEIN 2"/>
    <property type="match status" value="1"/>
</dbReference>
<dbReference type="InterPro" id="IPR012936">
    <property type="entry name" value="Erv_C"/>
</dbReference>
<evidence type="ECO:0000313" key="3">
    <source>
        <dbReference type="Ensembl" id="ENSOMYP00000027807.2"/>
    </source>
</evidence>
<dbReference type="GO" id="GO:0006890">
    <property type="term" value="P:retrograde vesicle-mediated transport, Golgi to endoplasmic reticulum"/>
    <property type="evidence" value="ECO:0007669"/>
    <property type="project" value="TreeGrafter"/>
</dbReference>